<name>A1KCM6_AZOSB</name>
<accession>A1KCM6</accession>
<evidence type="ECO:0000313" key="2">
    <source>
        <dbReference type="Proteomes" id="UP000002588"/>
    </source>
</evidence>
<dbReference type="RefSeq" id="WP_011767688.1">
    <property type="nucleotide sequence ID" value="NC_008702.1"/>
</dbReference>
<keyword evidence="2" id="KW-1185">Reference proteome</keyword>
<dbReference type="KEGG" id="aoa:dqs_4109"/>
<gene>
    <name evidence="1" type="ordered locus">azo3966</name>
</gene>
<organism evidence="1 2">
    <name type="scientific">Azoarcus sp. (strain BH72)</name>
    <dbReference type="NCBI Taxonomy" id="418699"/>
    <lineage>
        <taxon>Bacteria</taxon>
        <taxon>Pseudomonadati</taxon>
        <taxon>Pseudomonadota</taxon>
        <taxon>Betaproteobacteria</taxon>
        <taxon>Rhodocyclales</taxon>
        <taxon>Zoogloeaceae</taxon>
        <taxon>Azoarcus</taxon>
    </lineage>
</organism>
<dbReference type="eggNOG" id="ENOG5032VIR">
    <property type="taxonomic scope" value="Bacteria"/>
</dbReference>
<reference evidence="1 2" key="1">
    <citation type="journal article" date="2006" name="Nat. Biotechnol.">
        <title>Complete genome of the mutualistic, N2-fixing grass endophyte Azoarcus sp. strain BH72.</title>
        <authorList>
            <person name="Krause A."/>
            <person name="Ramakumar A."/>
            <person name="Bartels D."/>
            <person name="Battistoni F."/>
            <person name="Bekel T."/>
            <person name="Boch J."/>
            <person name="Boehm M."/>
            <person name="Friedrich F."/>
            <person name="Hurek T."/>
            <person name="Krause L."/>
            <person name="Linke B."/>
            <person name="McHardy A.C."/>
            <person name="Sarkar A."/>
            <person name="Schneiker S."/>
            <person name="Syed A.A."/>
            <person name="Thauer R."/>
            <person name="Vorhoelter F.-J."/>
            <person name="Weidner S."/>
            <person name="Puehler A."/>
            <person name="Reinhold-Hurek B."/>
            <person name="Kaiser O."/>
            <person name="Goesmann A."/>
        </authorList>
    </citation>
    <scope>NUCLEOTIDE SEQUENCE [LARGE SCALE GENOMIC DNA]</scope>
    <source>
        <strain evidence="1 2">BH72</strain>
    </source>
</reference>
<evidence type="ECO:0000313" key="1">
    <source>
        <dbReference type="EMBL" id="CAL96582.1"/>
    </source>
</evidence>
<dbReference type="STRING" id="62928.azo3966"/>
<dbReference type="KEGG" id="azo:azo3966"/>
<dbReference type="HOGENOM" id="CLU_1575317_0_0_4"/>
<proteinExistence type="predicted"/>
<sequence length="169" mass="18265">MAVVFAKTARGQEEIARRAAGLTPRQRRVLICIDGRRSVDELRELSPADDLQHTLGLLEEAGLIEAALLAEAEGATTAITAPLPSITAFAPLPAEADPVRVQQARNFMTNTINAFVGALGASSLLQRIEGAADQPALRALFDEWYHALVSSREGRREAEALRTKLLQVI</sequence>
<dbReference type="OrthoDB" id="5295681at2"/>
<protein>
    <submittedName>
        <fullName evidence="1">Uncharacterized protein</fullName>
    </submittedName>
</protein>
<dbReference type="AlphaFoldDB" id="A1KCM6"/>
<dbReference type="EMBL" id="AM406670">
    <property type="protein sequence ID" value="CAL96582.1"/>
    <property type="molecule type" value="Genomic_DNA"/>
</dbReference>
<dbReference type="Proteomes" id="UP000002588">
    <property type="component" value="Chromosome"/>
</dbReference>